<feature type="transmembrane region" description="Helical" evidence="6">
    <location>
        <begin position="21"/>
        <end position="47"/>
    </location>
</feature>
<feature type="transmembrane region" description="Helical" evidence="6">
    <location>
        <begin position="162"/>
        <end position="181"/>
    </location>
</feature>
<feature type="transmembrane region" description="Helical" evidence="6">
    <location>
        <begin position="92"/>
        <end position="116"/>
    </location>
</feature>
<evidence type="ECO:0000256" key="6">
    <source>
        <dbReference type="SAM" id="Phobius"/>
    </source>
</evidence>
<keyword evidence="3 6" id="KW-0812">Transmembrane</keyword>
<reference evidence="7" key="1">
    <citation type="submission" date="2024-08" db="EMBL/GenBank/DDBJ databases">
        <authorList>
            <person name="Yu S.T."/>
        </authorList>
    </citation>
    <scope>NUCLEOTIDE SEQUENCE</scope>
    <source>
        <strain evidence="7">R33</strain>
    </source>
</reference>
<evidence type="ECO:0000256" key="1">
    <source>
        <dbReference type="ARBA" id="ARBA00004651"/>
    </source>
</evidence>
<protein>
    <submittedName>
        <fullName evidence="7">APC family permease</fullName>
    </submittedName>
</protein>
<feature type="transmembrane region" description="Helical" evidence="6">
    <location>
        <begin position="201"/>
        <end position="219"/>
    </location>
</feature>
<dbReference type="InterPro" id="IPR002293">
    <property type="entry name" value="AA/rel_permease1"/>
</dbReference>
<feature type="transmembrane region" description="Helical" evidence="6">
    <location>
        <begin position="53"/>
        <end position="71"/>
    </location>
</feature>
<feature type="transmembrane region" description="Helical" evidence="6">
    <location>
        <begin position="432"/>
        <end position="452"/>
    </location>
</feature>
<dbReference type="PANTHER" id="PTHR42770:SF7">
    <property type="entry name" value="MEMBRANE PROTEIN"/>
    <property type="match status" value="1"/>
</dbReference>
<feature type="transmembrane region" description="Helical" evidence="6">
    <location>
        <begin position="377"/>
        <end position="395"/>
    </location>
</feature>
<accession>A0AB39Y5C1</accession>
<feature type="transmembrane region" description="Helical" evidence="6">
    <location>
        <begin position="128"/>
        <end position="150"/>
    </location>
</feature>
<dbReference type="AlphaFoldDB" id="A0AB39Y5C1"/>
<evidence type="ECO:0000256" key="4">
    <source>
        <dbReference type="ARBA" id="ARBA00022989"/>
    </source>
</evidence>
<feature type="transmembrane region" description="Helical" evidence="6">
    <location>
        <begin position="338"/>
        <end position="357"/>
    </location>
</feature>
<evidence type="ECO:0000256" key="5">
    <source>
        <dbReference type="ARBA" id="ARBA00023136"/>
    </source>
</evidence>
<evidence type="ECO:0000256" key="2">
    <source>
        <dbReference type="ARBA" id="ARBA00022475"/>
    </source>
</evidence>
<evidence type="ECO:0000313" key="7">
    <source>
        <dbReference type="EMBL" id="XDV65024.1"/>
    </source>
</evidence>
<proteinExistence type="predicted"/>
<dbReference type="RefSeq" id="WP_369778189.1">
    <property type="nucleotide sequence ID" value="NZ_CP165727.1"/>
</dbReference>
<dbReference type="GO" id="GO:0022857">
    <property type="term" value="F:transmembrane transporter activity"/>
    <property type="evidence" value="ECO:0007669"/>
    <property type="project" value="InterPro"/>
</dbReference>
<feature type="transmembrane region" description="Helical" evidence="6">
    <location>
        <begin position="240"/>
        <end position="262"/>
    </location>
</feature>
<dbReference type="GO" id="GO:0005886">
    <property type="term" value="C:plasma membrane"/>
    <property type="evidence" value="ECO:0007669"/>
    <property type="project" value="UniProtKB-SubCell"/>
</dbReference>
<feature type="transmembrane region" description="Helical" evidence="6">
    <location>
        <begin position="282"/>
        <end position="303"/>
    </location>
</feature>
<keyword evidence="4 6" id="KW-1133">Transmembrane helix</keyword>
<dbReference type="InterPro" id="IPR050367">
    <property type="entry name" value="APC_superfamily"/>
</dbReference>
<feature type="transmembrane region" description="Helical" evidence="6">
    <location>
        <begin position="407"/>
        <end position="426"/>
    </location>
</feature>
<dbReference type="PANTHER" id="PTHR42770">
    <property type="entry name" value="AMINO ACID TRANSPORTER-RELATED"/>
    <property type="match status" value="1"/>
</dbReference>
<organism evidence="7">
    <name type="scientific">Streptomyces sp. R33</name>
    <dbReference type="NCBI Taxonomy" id="3238629"/>
    <lineage>
        <taxon>Bacteria</taxon>
        <taxon>Bacillati</taxon>
        <taxon>Actinomycetota</taxon>
        <taxon>Actinomycetes</taxon>
        <taxon>Kitasatosporales</taxon>
        <taxon>Streptomycetaceae</taxon>
        <taxon>Streptomyces</taxon>
    </lineage>
</organism>
<comment type="subcellular location">
    <subcellularLocation>
        <location evidence="1">Cell membrane</location>
        <topology evidence="1">Multi-pass membrane protein</topology>
    </subcellularLocation>
</comment>
<keyword evidence="5 6" id="KW-0472">Membrane</keyword>
<dbReference type="Pfam" id="PF13520">
    <property type="entry name" value="AA_permease_2"/>
    <property type="match status" value="1"/>
</dbReference>
<dbReference type="EMBL" id="CP165727">
    <property type="protein sequence ID" value="XDV65024.1"/>
    <property type="molecule type" value="Genomic_DNA"/>
</dbReference>
<dbReference type="PIRSF" id="PIRSF006060">
    <property type="entry name" value="AA_transporter"/>
    <property type="match status" value="1"/>
</dbReference>
<gene>
    <name evidence="7" type="ORF">AB5J51_19760</name>
</gene>
<sequence length="502" mass="51797">MSKHSGAGGSLRADALGTFDSVVMAVAGCGPAYTIAGTFPALIAAVGVAGPAVLLYCALPVVGIALAFRHLGRLDPNAGASYAWTGRSLHPFLGFLSGWALVVSATVFMASTALPAGAATLSLFGTPAAGHTALATAVGALWFLLMAGVVMHGARISAHAQTAVTGTQLVLLLAFAVAALSKDGNVADFSPSWFGFGHFDGQHHFVTGALIAVFAYWGWDVTSNLGEETRGGRRGSGFGGVIGVVTCFALFVVFTISVNILVGTDVVRQNPESFLTVLGDAVWPGWGGRLLVLAVLLSTVATLETSLLQATRTLFAMGRDRTLPPAFGRIHPGRQTPWTATAVVAGVALALTVAANLGSGAGSGSGLRLLADAVSGVGLLICFYYGLAAFSAVVVHRRQLFASVGNLLLIGLWPLGGGLFMVWIFVRSLTELNALALGIGLGTLVLGVVPMLRYRQHGRSYYEAVPLDPARARAVDASYGVTDLDPSSRAGTGRSDELLTDF</sequence>
<evidence type="ECO:0000256" key="3">
    <source>
        <dbReference type="ARBA" id="ARBA00022692"/>
    </source>
</evidence>
<keyword evidence="2" id="KW-1003">Cell membrane</keyword>
<name>A0AB39Y5C1_9ACTN</name>
<dbReference type="Gene3D" id="1.20.1740.10">
    <property type="entry name" value="Amino acid/polyamine transporter I"/>
    <property type="match status" value="1"/>
</dbReference>